<evidence type="ECO:0000313" key="2">
    <source>
        <dbReference type="Proteomes" id="UP001168990"/>
    </source>
</evidence>
<keyword evidence="2" id="KW-1185">Reference proteome</keyword>
<comment type="caution">
    <text evidence="1">The sequence shown here is derived from an EMBL/GenBank/DDBJ whole genome shotgun (WGS) entry which is preliminary data.</text>
</comment>
<accession>A0AA39EWQ7</accession>
<sequence length="313" mass="35832">LFIDILKNQWDIPDPREPNVYPANYMVDTSMIDILWYIRDNNIRNQFIDVTLKSFRSVLSPLQAPLFYSYYIFASLYRGDEMSRDECVKQIGNIIPSLIDTFSVEFVTELIKVLIKCLKLLWKDDDLREEVTIDIIEGLLKLNIKDAITLPAVNVMLEVIKKINERCIKILRTLRTRKNPAAIAYACMQINKSNVANNNSPMYLEAIRNATDSTPIELSSGLPEIAIPFVKLEIEKILHPEEITERQKLDVIVRMEPSLYLQAIQNVAGSTPGEKYKTLNRIAREIVVLSQGQNDTIQVQLSLKVPEVLVPLV</sequence>
<evidence type="ECO:0000313" key="1">
    <source>
        <dbReference type="EMBL" id="KAK0156870.1"/>
    </source>
</evidence>
<organism evidence="1 2">
    <name type="scientific">Microctonus aethiopoides</name>
    <dbReference type="NCBI Taxonomy" id="144406"/>
    <lineage>
        <taxon>Eukaryota</taxon>
        <taxon>Metazoa</taxon>
        <taxon>Ecdysozoa</taxon>
        <taxon>Arthropoda</taxon>
        <taxon>Hexapoda</taxon>
        <taxon>Insecta</taxon>
        <taxon>Pterygota</taxon>
        <taxon>Neoptera</taxon>
        <taxon>Endopterygota</taxon>
        <taxon>Hymenoptera</taxon>
        <taxon>Apocrita</taxon>
        <taxon>Ichneumonoidea</taxon>
        <taxon>Braconidae</taxon>
        <taxon>Euphorinae</taxon>
        <taxon>Microctonus</taxon>
    </lineage>
</organism>
<reference evidence="1" key="1">
    <citation type="journal article" date="2023" name="bioRxiv">
        <title>Scaffold-level genome assemblies of two parasitoid biocontrol wasps reveal the parthenogenesis mechanism and an associated novel virus.</title>
        <authorList>
            <person name="Inwood S."/>
            <person name="Skelly J."/>
            <person name="Guhlin J."/>
            <person name="Harrop T."/>
            <person name="Goldson S."/>
            <person name="Dearden P."/>
        </authorList>
    </citation>
    <scope>NUCLEOTIDE SEQUENCE</scope>
    <source>
        <strain evidence="1">Irish</strain>
        <tissue evidence="1">Whole body</tissue>
    </source>
</reference>
<dbReference type="Proteomes" id="UP001168990">
    <property type="component" value="Unassembled WGS sequence"/>
</dbReference>
<gene>
    <name evidence="1" type="ORF">PV328_012184</name>
</gene>
<dbReference type="AlphaFoldDB" id="A0AA39EWQ7"/>
<feature type="non-terminal residue" evidence="1">
    <location>
        <position position="313"/>
    </location>
</feature>
<dbReference type="EMBL" id="JAQQBS010002089">
    <property type="protein sequence ID" value="KAK0156870.1"/>
    <property type="molecule type" value="Genomic_DNA"/>
</dbReference>
<name>A0AA39EWQ7_9HYME</name>
<proteinExistence type="predicted"/>
<reference evidence="1" key="2">
    <citation type="submission" date="2023-03" db="EMBL/GenBank/DDBJ databases">
        <authorList>
            <person name="Inwood S.N."/>
            <person name="Skelly J.G."/>
            <person name="Guhlin J."/>
            <person name="Harrop T.W.R."/>
            <person name="Goldson S.G."/>
            <person name="Dearden P.K."/>
        </authorList>
    </citation>
    <scope>NUCLEOTIDE SEQUENCE</scope>
    <source>
        <strain evidence="1">Irish</strain>
        <tissue evidence="1">Whole body</tissue>
    </source>
</reference>
<protein>
    <submittedName>
        <fullName evidence="1">Uncharacterized protein</fullName>
    </submittedName>
</protein>
<feature type="non-terminal residue" evidence="1">
    <location>
        <position position="1"/>
    </location>
</feature>